<evidence type="ECO:0000313" key="18">
    <source>
        <dbReference type="EMBL" id="ABI61070.1"/>
    </source>
</evidence>
<dbReference type="Proteomes" id="UP000001963">
    <property type="component" value="Chromosome"/>
</dbReference>
<evidence type="ECO:0000256" key="5">
    <source>
        <dbReference type="ARBA" id="ARBA00022496"/>
    </source>
</evidence>
<dbReference type="Pfam" id="PF07715">
    <property type="entry name" value="Plug"/>
    <property type="match status" value="1"/>
</dbReference>
<keyword evidence="7" id="KW-0732">Signal</keyword>
<evidence type="ECO:0000256" key="8">
    <source>
        <dbReference type="ARBA" id="ARBA00023004"/>
    </source>
</evidence>
<dbReference type="InterPro" id="IPR012910">
    <property type="entry name" value="Plug_dom"/>
</dbReference>
<evidence type="ECO:0000256" key="2">
    <source>
        <dbReference type="ARBA" id="ARBA00009810"/>
    </source>
</evidence>
<dbReference type="SUPFAM" id="SSF56935">
    <property type="entry name" value="Porins"/>
    <property type="match status" value="1"/>
</dbReference>
<dbReference type="Pfam" id="PF00593">
    <property type="entry name" value="TonB_dep_Rec_b-barrel"/>
    <property type="match status" value="1"/>
</dbReference>
<dbReference type="eggNOG" id="COG4774">
    <property type="taxonomic scope" value="Bacteria"/>
</dbReference>
<dbReference type="KEGG" id="gbe:GbCGDNIH1_0172"/>
<proteinExistence type="inferred from homology"/>
<dbReference type="PANTHER" id="PTHR32552">
    <property type="entry name" value="FERRICHROME IRON RECEPTOR-RELATED"/>
    <property type="match status" value="1"/>
</dbReference>
<evidence type="ECO:0000256" key="13">
    <source>
        <dbReference type="ARBA" id="ARBA00023237"/>
    </source>
</evidence>
<dbReference type="EMBL" id="CP000394">
    <property type="protein sequence ID" value="ABI61070.1"/>
    <property type="molecule type" value="Genomic_DNA"/>
</dbReference>
<dbReference type="PANTHER" id="PTHR32552:SF68">
    <property type="entry name" value="FERRICHROME OUTER MEMBRANE TRANSPORTER_PHAGE RECEPTOR"/>
    <property type="match status" value="1"/>
</dbReference>
<evidence type="ECO:0000256" key="12">
    <source>
        <dbReference type="ARBA" id="ARBA00023170"/>
    </source>
</evidence>
<accession>Q0BVT2</accession>
<keyword evidence="4 14" id="KW-1134">Transmembrane beta strand</keyword>
<dbReference type="GO" id="GO:0038023">
    <property type="term" value="F:signaling receptor activity"/>
    <property type="evidence" value="ECO:0007669"/>
    <property type="project" value="InterPro"/>
</dbReference>
<dbReference type="GO" id="GO:0015344">
    <property type="term" value="F:siderophore uptake transmembrane transporter activity"/>
    <property type="evidence" value="ECO:0007669"/>
    <property type="project" value="TreeGrafter"/>
</dbReference>
<evidence type="ECO:0000256" key="10">
    <source>
        <dbReference type="ARBA" id="ARBA00023077"/>
    </source>
</evidence>
<organism evidence="18 19">
    <name type="scientific">Granulibacter bethesdensis (strain ATCC BAA-1260 / CGDNIH1)</name>
    <dbReference type="NCBI Taxonomy" id="391165"/>
    <lineage>
        <taxon>Bacteria</taxon>
        <taxon>Pseudomonadati</taxon>
        <taxon>Pseudomonadota</taxon>
        <taxon>Alphaproteobacteria</taxon>
        <taxon>Acetobacterales</taxon>
        <taxon>Acetobacteraceae</taxon>
        <taxon>Granulibacter</taxon>
    </lineage>
</organism>
<evidence type="ECO:0000259" key="16">
    <source>
        <dbReference type="Pfam" id="PF00593"/>
    </source>
</evidence>
<evidence type="ECO:0000256" key="1">
    <source>
        <dbReference type="ARBA" id="ARBA00004571"/>
    </source>
</evidence>
<dbReference type="AlphaFoldDB" id="Q0BVT2"/>
<dbReference type="PROSITE" id="PS52016">
    <property type="entry name" value="TONB_DEPENDENT_REC_3"/>
    <property type="match status" value="1"/>
</dbReference>
<feature type="domain" description="TonB-dependent receptor plug" evidence="17">
    <location>
        <begin position="104"/>
        <end position="204"/>
    </location>
</feature>
<protein>
    <submittedName>
        <fullName evidence="18">Outer membrane siderophore receptor</fullName>
    </submittedName>
</protein>
<dbReference type="GO" id="GO:0015891">
    <property type="term" value="P:siderophore transport"/>
    <property type="evidence" value="ECO:0007669"/>
    <property type="project" value="InterPro"/>
</dbReference>
<gene>
    <name evidence="18" type="ordered locus">GbCGDNIH1_0172</name>
</gene>
<dbReference type="GO" id="GO:0009279">
    <property type="term" value="C:cell outer membrane"/>
    <property type="evidence" value="ECO:0007669"/>
    <property type="project" value="UniProtKB-SubCell"/>
</dbReference>
<keyword evidence="5" id="KW-0410">Iron transport</keyword>
<keyword evidence="3 14" id="KW-0813">Transport</keyword>
<evidence type="ECO:0000256" key="11">
    <source>
        <dbReference type="ARBA" id="ARBA00023136"/>
    </source>
</evidence>
<keyword evidence="9" id="KW-0406">Ion transport</keyword>
<comment type="subcellular location">
    <subcellularLocation>
        <location evidence="1 14">Cell outer membrane</location>
        <topology evidence="1 14">Multi-pass membrane protein</topology>
    </subcellularLocation>
</comment>
<keyword evidence="8" id="KW-0408">Iron</keyword>
<evidence type="ECO:0000256" key="3">
    <source>
        <dbReference type="ARBA" id="ARBA00022448"/>
    </source>
</evidence>
<dbReference type="Gene3D" id="2.40.170.20">
    <property type="entry name" value="TonB-dependent receptor, beta-barrel domain"/>
    <property type="match status" value="1"/>
</dbReference>
<dbReference type="InterPro" id="IPR036942">
    <property type="entry name" value="Beta-barrel_TonB_sf"/>
</dbReference>
<dbReference type="InterPro" id="IPR000531">
    <property type="entry name" value="Beta-barrel_TonB"/>
</dbReference>
<keyword evidence="11 14" id="KW-0472">Membrane</keyword>
<dbReference type="NCBIfam" id="TIGR01783">
    <property type="entry name" value="TonB-siderophor"/>
    <property type="match status" value="1"/>
</dbReference>
<dbReference type="CDD" id="cd01347">
    <property type="entry name" value="ligand_gated_channel"/>
    <property type="match status" value="1"/>
</dbReference>
<dbReference type="InterPro" id="IPR037066">
    <property type="entry name" value="Plug_dom_sf"/>
</dbReference>
<feature type="domain" description="TonB-dependent receptor-like beta-barrel" evidence="16">
    <location>
        <begin position="278"/>
        <end position="719"/>
    </location>
</feature>
<dbReference type="Gene3D" id="2.170.130.10">
    <property type="entry name" value="TonB-dependent receptor, plug domain"/>
    <property type="match status" value="1"/>
</dbReference>
<evidence type="ECO:0000256" key="6">
    <source>
        <dbReference type="ARBA" id="ARBA00022692"/>
    </source>
</evidence>
<evidence type="ECO:0000313" key="19">
    <source>
        <dbReference type="Proteomes" id="UP000001963"/>
    </source>
</evidence>
<evidence type="ECO:0000256" key="9">
    <source>
        <dbReference type="ARBA" id="ARBA00023065"/>
    </source>
</evidence>
<keyword evidence="12 18" id="KW-0675">Receptor</keyword>
<comment type="similarity">
    <text evidence="2 14 15">Belongs to the TonB-dependent receptor family.</text>
</comment>
<evidence type="ECO:0000256" key="4">
    <source>
        <dbReference type="ARBA" id="ARBA00022452"/>
    </source>
</evidence>
<evidence type="ECO:0000256" key="7">
    <source>
        <dbReference type="ARBA" id="ARBA00022729"/>
    </source>
</evidence>
<keyword evidence="13 14" id="KW-0998">Cell outer membrane</keyword>
<sequence>MRTIIIIITSSKRGSVSGKRPCHVSRRLQMTFKALLLANAAMTAGMLAVMPQAQADSAAQKISQAETSALPTLSVQGQKTTASTPVQGFLATRDTSATKTDTPILETPQAVTVITQDRMQVLNTRSISEALRYTAGVNADSYGADVRGFYGSIRAFTPDVYLDGTRTPITTTSQAFQIEPWGMERIEVLRGAVSPLYGSGNLGGLINAVSKTPRLNQQNQMQIQGGSFGRIQGAVDVGGKLNKSGTLLWRFNALLRDSGTGYKNIKNNRIYVAPSIAWKPDADTSVTLLASYMQDDAGSSAQFLPAKGTVLPNPNGRIPRDFLNGDEQFDVYSKRQIAVGYAAEHHILSNWVVRQNMRFAHIDLNYRSIYGNGYAGQSLRTLNRVAMWQQPIMNTVTLDTNTEYKAATGPIGHDILLGVDFRSNANQQRNASLNGPTLDVFAPVYRSFTWPTFAGPRGVTLTSTNQTQTQTGVYLQDQLSYQNWHLTLTGRQDFASTSTVNNLKKSTASQDNQAFTGRAALLYAFPSGVSPYAAYSTSFLPQAGTDMQGNGFQPLTGDQVEVGIKYQPPSTNVLFTAAAYDLHQQNVLTPNPIAPTFSVQTGEIRSRGIELEATGKITRNLSLISAFTYQEPLITKSNVAGATGSRPVAQASHMASVFLDYTYPISEDLSVGLGAGTRYTGETAGAVPNTFTVPSFLLFDLVAHADYKQWRLQVNATNLTDKTFVAACSSLSACGYGQGRAVFASLGYRW</sequence>
<evidence type="ECO:0000259" key="17">
    <source>
        <dbReference type="Pfam" id="PF07715"/>
    </source>
</evidence>
<evidence type="ECO:0000256" key="15">
    <source>
        <dbReference type="RuleBase" id="RU003357"/>
    </source>
</evidence>
<dbReference type="HOGENOM" id="CLU_008287_9_0_5"/>
<dbReference type="FunFam" id="2.40.170.20:FF:000005">
    <property type="entry name" value="TonB-dependent siderophore receptor"/>
    <property type="match status" value="1"/>
</dbReference>
<reference evidence="18 19" key="1">
    <citation type="journal article" date="2007" name="J. Bacteriol.">
        <title>Genome sequence analysis of the emerging human pathogenic acetic acid bacterium Granulibacter bethesdensis.</title>
        <authorList>
            <person name="Greenberg D.E."/>
            <person name="Porcella S.F."/>
            <person name="Zelazny A.M."/>
            <person name="Virtaneva K."/>
            <person name="Sturdevant D.E."/>
            <person name="Kupko J.J.III."/>
            <person name="Barbian K.D."/>
            <person name="Babar A."/>
            <person name="Dorward D.W."/>
            <person name="Holland S.M."/>
        </authorList>
    </citation>
    <scope>NUCLEOTIDE SEQUENCE [LARGE SCALE GENOMIC DNA]</scope>
    <source>
        <strain evidence="19">ATCC BAA-1260 / CGDNIH1</strain>
    </source>
</reference>
<keyword evidence="19" id="KW-1185">Reference proteome</keyword>
<name>Q0BVT2_GRABC</name>
<keyword evidence="6 14" id="KW-0812">Transmembrane</keyword>
<dbReference type="InterPro" id="IPR010105">
    <property type="entry name" value="TonB_sidphr_rcpt"/>
</dbReference>
<evidence type="ECO:0000256" key="14">
    <source>
        <dbReference type="PROSITE-ProRule" id="PRU01360"/>
    </source>
</evidence>
<dbReference type="STRING" id="391165.GbCGDNIH1_0172"/>
<dbReference type="InterPro" id="IPR039426">
    <property type="entry name" value="TonB-dep_rcpt-like"/>
</dbReference>
<keyword evidence="10 15" id="KW-0798">TonB box</keyword>